<evidence type="ECO:0000313" key="2">
    <source>
        <dbReference type="Proteomes" id="UP000077603"/>
    </source>
</evidence>
<protein>
    <recommendedName>
        <fullName evidence="3">PIN domain-containing protein</fullName>
    </recommendedName>
</protein>
<dbReference type="RefSeq" id="WP_025977804.1">
    <property type="nucleotide sequence ID" value="NZ_CP015614.1"/>
</dbReference>
<keyword evidence="2" id="KW-1185">Reference proteome</keyword>
<dbReference type="KEGG" id="bne:DA69_01415"/>
<evidence type="ECO:0000313" key="1">
    <source>
        <dbReference type="EMBL" id="ANF53542.1"/>
    </source>
</evidence>
<reference evidence="1 2" key="1">
    <citation type="journal article" date="2014" name="Genome Announc.">
        <title>Genome Sequence of a Promising Hydrogen-Producing Facultative Anaerobic Bacterium, Brevundimonas naejangsanensis Strain B1.</title>
        <authorList>
            <person name="Su H."/>
            <person name="Zhang T."/>
            <person name="Bao M."/>
            <person name="Jiang Y."/>
            <person name="Wang Y."/>
            <person name="Tan T."/>
        </authorList>
    </citation>
    <scope>NUCLEOTIDE SEQUENCE [LARGE SCALE GENOMIC DNA]</scope>
    <source>
        <strain evidence="1 2">B1</strain>
    </source>
</reference>
<evidence type="ECO:0008006" key="3">
    <source>
        <dbReference type="Google" id="ProtNLM"/>
    </source>
</evidence>
<dbReference type="Proteomes" id="UP000077603">
    <property type="component" value="Chromosome"/>
</dbReference>
<organism evidence="1 2">
    <name type="scientific">Brevundimonas naejangsanensis</name>
    <dbReference type="NCBI Taxonomy" id="588932"/>
    <lineage>
        <taxon>Bacteria</taxon>
        <taxon>Pseudomonadati</taxon>
        <taxon>Pseudomonadota</taxon>
        <taxon>Alphaproteobacteria</taxon>
        <taxon>Caulobacterales</taxon>
        <taxon>Caulobacteraceae</taxon>
        <taxon>Brevundimonas</taxon>
    </lineage>
</organism>
<name>A0A172Y311_9CAUL</name>
<dbReference type="AlphaFoldDB" id="A0A172Y311"/>
<proteinExistence type="predicted"/>
<sequence length="146" mass="16582">MIRILDANALIDLCDAGQKLAADEKCFVPDEIAAELSGSEANERWLAAQPFEAIRLEEHEFLEAFARYLNTFPGVSFYSLKGFGDVAILATIEILLRRAPPTPTLSREVFPWDTVYLVSDDRKLRNFITRTFGDRVVLQKLQDFRA</sequence>
<dbReference type="EMBL" id="CP015614">
    <property type="protein sequence ID" value="ANF53542.1"/>
    <property type="molecule type" value="Genomic_DNA"/>
</dbReference>
<gene>
    <name evidence="1" type="ORF">DA69_01415</name>
</gene>
<accession>A0A172Y311</accession>